<dbReference type="PANTHER" id="PTHR48105">
    <property type="entry name" value="THIOREDOXIN REDUCTASE 1-RELATED-RELATED"/>
    <property type="match status" value="1"/>
</dbReference>
<feature type="domain" description="FAD/NAD(P)-binding" evidence="4">
    <location>
        <begin position="4"/>
        <end position="281"/>
    </location>
</feature>
<comment type="catalytic activity">
    <reaction evidence="3">
        <text>[thioredoxin]-dithiol + NADP(+) = [thioredoxin]-disulfide + NADPH + H(+)</text>
        <dbReference type="Rhea" id="RHEA:20345"/>
        <dbReference type="Rhea" id="RHEA-COMP:10698"/>
        <dbReference type="Rhea" id="RHEA-COMP:10700"/>
        <dbReference type="ChEBI" id="CHEBI:15378"/>
        <dbReference type="ChEBI" id="CHEBI:29950"/>
        <dbReference type="ChEBI" id="CHEBI:50058"/>
        <dbReference type="ChEBI" id="CHEBI:57783"/>
        <dbReference type="ChEBI" id="CHEBI:58349"/>
        <dbReference type="EC" id="1.8.1.9"/>
    </reaction>
</comment>
<dbReference type="Proteomes" id="UP000198688">
    <property type="component" value="Chromosome I"/>
</dbReference>
<sequence>MNEYDVIVIGGGPAGLSAALILARALRRVAVIDDGAPHDPHPTGFPATARSEVTAYGAHLVPGTVTSVVPAFPVPASAVPSVPPMVRPGRAGDAASARDAGFLVRLRSGEVFFARRVLVATGPQAVIPEIPGFADRWGRDVLHCPYRQGFEVRDRPLGVLGGSPEAVQYALLIRQWSADIAYFAHTQSLTGTDRQRLTARSVRIVEGTVTGLVVVDDRLAGITLDRASVVAPHALFVAPGPAPAGHVGPGPAPADQLLTALGAAVTDTLTGRTSVPGVWAVVAAHAQMITAAGAGSIAAVDLHADLVEEDVRAALPFSAAQERQVAKSRATIH</sequence>
<accession>A0A1H1Z7V7</accession>
<dbReference type="GO" id="GO:0004791">
    <property type="term" value="F:thioredoxin-disulfide reductase (NADPH) activity"/>
    <property type="evidence" value="ECO:0007669"/>
    <property type="project" value="UniProtKB-EC"/>
</dbReference>
<dbReference type="RefSeq" id="WP_092545356.1">
    <property type="nucleotide sequence ID" value="NZ_BOMJ01000001.1"/>
</dbReference>
<evidence type="ECO:0000256" key="2">
    <source>
        <dbReference type="ARBA" id="ARBA00023002"/>
    </source>
</evidence>
<evidence type="ECO:0000256" key="1">
    <source>
        <dbReference type="ARBA" id="ARBA00022630"/>
    </source>
</evidence>
<proteinExistence type="predicted"/>
<dbReference type="Gene3D" id="3.50.50.60">
    <property type="entry name" value="FAD/NAD(P)-binding domain"/>
    <property type="match status" value="3"/>
</dbReference>
<keyword evidence="2" id="KW-0560">Oxidoreductase</keyword>
<dbReference type="InterPro" id="IPR050097">
    <property type="entry name" value="Ferredoxin-NADP_redctase_2"/>
</dbReference>
<gene>
    <name evidence="5" type="ORF">SAMN04489716_3181</name>
</gene>
<evidence type="ECO:0000313" key="6">
    <source>
        <dbReference type="Proteomes" id="UP000198688"/>
    </source>
</evidence>
<dbReference type="EMBL" id="LT629758">
    <property type="protein sequence ID" value="SDT29657.1"/>
    <property type="molecule type" value="Genomic_DNA"/>
</dbReference>
<dbReference type="STRING" id="113562.SAMN04489716_3181"/>
<dbReference type="AlphaFoldDB" id="A0A1H1Z7V7"/>
<keyword evidence="6" id="KW-1185">Reference proteome</keyword>
<dbReference type="PRINTS" id="PR00469">
    <property type="entry name" value="PNDRDTASEII"/>
</dbReference>
<dbReference type="InterPro" id="IPR036188">
    <property type="entry name" value="FAD/NAD-bd_sf"/>
</dbReference>
<dbReference type="SUPFAM" id="SSF51905">
    <property type="entry name" value="FAD/NAD(P)-binding domain"/>
    <property type="match status" value="1"/>
</dbReference>
<organism evidence="5 6">
    <name type="scientific">Actinoplanes derwentensis</name>
    <dbReference type="NCBI Taxonomy" id="113562"/>
    <lineage>
        <taxon>Bacteria</taxon>
        <taxon>Bacillati</taxon>
        <taxon>Actinomycetota</taxon>
        <taxon>Actinomycetes</taxon>
        <taxon>Micromonosporales</taxon>
        <taxon>Micromonosporaceae</taxon>
        <taxon>Actinoplanes</taxon>
    </lineage>
</organism>
<evidence type="ECO:0000313" key="5">
    <source>
        <dbReference type="EMBL" id="SDT29657.1"/>
    </source>
</evidence>
<keyword evidence="1" id="KW-0285">Flavoprotein</keyword>
<dbReference type="PRINTS" id="PR00368">
    <property type="entry name" value="FADPNR"/>
</dbReference>
<dbReference type="Pfam" id="PF07992">
    <property type="entry name" value="Pyr_redox_2"/>
    <property type="match status" value="1"/>
</dbReference>
<protein>
    <submittedName>
        <fullName evidence="5">Thioredoxin reductase</fullName>
    </submittedName>
</protein>
<name>A0A1H1Z7V7_9ACTN</name>
<reference evidence="5 6" key="1">
    <citation type="submission" date="2016-10" db="EMBL/GenBank/DDBJ databases">
        <authorList>
            <person name="de Groot N.N."/>
        </authorList>
    </citation>
    <scope>NUCLEOTIDE SEQUENCE [LARGE SCALE GENOMIC DNA]</scope>
    <source>
        <strain evidence="5 6">DSM 43941</strain>
    </source>
</reference>
<dbReference type="InterPro" id="IPR023753">
    <property type="entry name" value="FAD/NAD-binding_dom"/>
</dbReference>
<evidence type="ECO:0000256" key="3">
    <source>
        <dbReference type="ARBA" id="ARBA00048132"/>
    </source>
</evidence>
<evidence type="ECO:0000259" key="4">
    <source>
        <dbReference type="Pfam" id="PF07992"/>
    </source>
</evidence>
<dbReference type="OrthoDB" id="9786503at2"/>